<name>A0A2R5G4P9_9STRA</name>
<dbReference type="GO" id="GO:0006166">
    <property type="term" value="P:purine ribonucleoside salvage"/>
    <property type="evidence" value="ECO:0007669"/>
    <property type="project" value="TreeGrafter"/>
</dbReference>
<evidence type="ECO:0000259" key="6">
    <source>
        <dbReference type="Pfam" id="PF02878"/>
    </source>
</evidence>
<evidence type="ECO:0000256" key="4">
    <source>
        <dbReference type="ARBA" id="ARBA00022842"/>
    </source>
</evidence>
<dbReference type="Gene3D" id="3.40.120.10">
    <property type="entry name" value="Alpha-D-Glucose-1,6-Bisphosphate, subunit A, domain 3"/>
    <property type="match status" value="3"/>
</dbReference>
<keyword evidence="2" id="KW-0597">Phosphoprotein</keyword>
<evidence type="ECO:0000256" key="5">
    <source>
        <dbReference type="ARBA" id="ARBA00023235"/>
    </source>
</evidence>
<sequence>MVQSAEDARAAAVQWVSWDPNEETRAAVERLIAENDEAGLMEAFGSRVAFGTAGLRGEMGPGTARVNDLVALQTVQGLIKYLEKTLGEDKVKERGIVIGFDHRRRGTLTSKGFAAIMAAACQLRGIKVYFLREIVATPFVPFAVAKYGAAAGIMETCSHNPRPDGGIKIYWENAVQLLSPHDVGIAESIADNLEPWSPEVGKATMESILEKGAHDVLDEVADAYYESLAAKLCRYKEDNAASDLKVAYSAMHGVGHEWAKRSFKTFGHPAFTPVDSQVEPDPEFPTVPFPNPEEKGALDPAIEAADSAGCTLILANDPDADRLAVAEKLADGSGWKVFTGNEIGALLGFWEWTNYQRHKQPKENDDAKRQRPSKGAAMVASTVSSKMLKAVGDAEGFRFDECLTGFKWIGNRSLELRDEGYDVIFGFEEAIGFCIGDMVPDKDGISAMSVFTEMAAQLKKEGKTCAEHLVSLQEKYGYFLTNNGYVLSRDVKANKRVFAALGGNGKYVETCGKYKVKDVRDLLAPGFDSSQPNKMPILPVSSSSSMLTFTFENGCVVTLRMSGTEPKLKYYCEMGGEDPEKVRAELDDLVENGIRGDWLKDLIASDEP</sequence>
<dbReference type="GO" id="GO:0005634">
    <property type="term" value="C:nucleus"/>
    <property type="evidence" value="ECO:0007669"/>
    <property type="project" value="TreeGrafter"/>
</dbReference>
<keyword evidence="5" id="KW-0413">Isomerase</keyword>
<dbReference type="Pfam" id="PF02879">
    <property type="entry name" value="PGM_PMM_II"/>
    <property type="match status" value="1"/>
</dbReference>
<evidence type="ECO:0000259" key="7">
    <source>
        <dbReference type="Pfam" id="PF02879"/>
    </source>
</evidence>
<dbReference type="SUPFAM" id="SSF53738">
    <property type="entry name" value="Phosphoglucomutase, first 3 domains"/>
    <property type="match status" value="3"/>
</dbReference>
<evidence type="ECO:0000256" key="3">
    <source>
        <dbReference type="ARBA" id="ARBA00022723"/>
    </source>
</evidence>
<keyword evidence="10" id="KW-1185">Reference proteome</keyword>
<feature type="domain" description="Alpha-D-phosphohexomutase alpha/beta/alpha" evidence="8">
    <location>
        <begin position="370"/>
        <end position="473"/>
    </location>
</feature>
<dbReference type="GO" id="GO:0046872">
    <property type="term" value="F:metal ion binding"/>
    <property type="evidence" value="ECO:0007669"/>
    <property type="project" value="UniProtKB-KW"/>
</dbReference>
<dbReference type="EMBL" id="BEYU01000017">
    <property type="protein sequence ID" value="GBG25996.1"/>
    <property type="molecule type" value="Genomic_DNA"/>
</dbReference>
<dbReference type="OrthoDB" id="8300170at2759"/>
<dbReference type="Gene3D" id="3.30.310.50">
    <property type="entry name" value="Alpha-D-phosphohexomutase, C-terminal domain"/>
    <property type="match status" value="1"/>
</dbReference>
<protein>
    <submittedName>
        <fullName evidence="9">Phosphoglucomutase-2</fullName>
    </submittedName>
</protein>
<dbReference type="CDD" id="cd05799">
    <property type="entry name" value="PGM2"/>
    <property type="match status" value="1"/>
</dbReference>
<dbReference type="InterPro" id="IPR016055">
    <property type="entry name" value="A-D-PHexomutase_a/b/a-I/II/III"/>
</dbReference>
<keyword evidence="3" id="KW-0479">Metal-binding</keyword>
<dbReference type="SUPFAM" id="SSF55957">
    <property type="entry name" value="Phosphoglucomutase, C-terminal domain"/>
    <property type="match status" value="1"/>
</dbReference>
<dbReference type="AlphaFoldDB" id="A0A2R5G4P9"/>
<evidence type="ECO:0000313" key="10">
    <source>
        <dbReference type="Proteomes" id="UP000241890"/>
    </source>
</evidence>
<accession>A0A2R5G4P9</accession>
<reference evidence="9 10" key="1">
    <citation type="submission" date="2017-12" db="EMBL/GenBank/DDBJ databases">
        <title>Sequencing, de novo assembly and annotation of complete genome of a new Thraustochytrid species, strain FCC1311.</title>
        <authorList>
            <person name="Sedici K."/>
            <person name="Godart F."/>
            <person name="Aiese Cigliano R."/>
            <person name="Sanseverino W."/>
            <person name="Barakat M."/>
            <person name="Ortet P."/>
            <person name="Marechal E."/>
            <person name="Cagnac O."/>
            <person name="Amato A."/>
        </authorList>
    </citation>
    <scope>NUCLEOTIDE SEQUENCE [LARGE SCALE GENOMIC DNA]</scope>
</reference>
<dbReference type="Proteomes" id="UP000241890">
    <property type="component" value="Unassembled WGS sequence"/>
</dbReference>
<comment type="caution">
    <text evidence="9">The sequence shown here is derived from an EMBL/GenBank/DDBJ whole genome shotgun (WGS) entry which is preliminary data.</text>
</comment>
<dbReference type="GO" id="GO:0005975">
    <property type="term" value="P:carbohydrate metabolic process"/>
    <property type="evidence" value="ECO:0007669"/>
    <property type="project" value="InterPro"/>
</dbReference>
<dbReference type="PANTHER" id="PTHR45745">
    <property type="entry name" value="PHOSPHOMANNOMUTASE 45A"/>
    <property type="match status" value="1"/>
</dbReference>
<comment type="similarity">
    <text evidence="1">Belongs to the phosphohexose mutase family.</text>
</comment>
<evidence type="ECO:0000313" key="9">
    <source>
        <dbReference type="EMBL" id="GBG25996.1"/>
    </source>
</evidence>
<dbReference type="Pfam" id="PF02880">
    <property type="entry name" value="PGM_PMM_III"/>
    <property type="match status" value="1"/>
</dbReference>
<dbReference type="InterPro" id="IPR036900">
    <property type="entry name" value="A-D-PHexomutase_C_sf"/>
</dbReference>
<evidence type="ECO:0000259" key="8">
    <source>
        <dbReference type="Pfam" id="PF02880"/>
    </source>
</evidence>
<dbReference type="InterPro" id="IPR005844">
    <property type="entry name" value="A-D-PHexomutase_a/b/a-I"/>
</dbReference>
<organism evidence="9 10">
    <name type="scientific">Hondaea fermentalgiana</name>
    <dbReference type="NCBI Taxonomy" id="2315210"/>
    <lineage>
        <taxon>Eukaryota</taxon>
        <taxon>Sar</taxon>
        <taxon>Stramenopiles</taxon>
        <taxon>Bigyra</taxon>
        <taxon>Labyrinthulomycetes</taxon>
        <taxon>Thraustochytrida</taxon>
        <taxon>Thraustochytriidae</taxon>
        <taxon>Hondaea</taxon>
    </lineage>
</organism>
<keyword evidence="4" id="KW-0460">Magnesium</keyword>
<dbReference type="GO" id="GO:0008973">
    <property type="term" value="F:phosphopentomutase activity"/>
    <property type="evidence" value="ECO:0007669"/>
    <property type="project" value="TreeGrafter"/>
</dbReference>
<dbReference type="InterPro" id="IPR005846">
    <property type="entry name" value="A-D-PHexomutase_a/b/a-III"/>
</dbReference>
<evidence type="ECO:0000256" key="2">
    <source>
        <dbReference type="ARBA" id="ARBA00022553"/>
    </source>
</evidence>
<evidence type="ECO:0000256" key="1">
    <source>
        <dbReference type="ARBA" id="ARBA00010231"/>
    </source>
</evidence>
<proteinExistence type="inferred from homology"/>
<feature type="domain" description="Alpha-D-phosphohexomutase alpha/beta/alpha" evidence="7">
    <location>
        <begin position="222"/>
        <end position="327"/>
    </location>
</feature>
<dbReference type="InterPro" id="IPR005845">
    <property type="entry name" value="A-D-PHexomutase_a/b/a-II"/>
</dbReference>
<dbReference type="FunCoup" id="A0A2R5G4P9">
    <property type="interactions" value="101"/>
</dbReference>
<feature type="domain" description="Alpha-D-phosphohexomutase alpha/beta/alpha" evidence="6">
    <location>
        <begin position="48"/>
        <end position="192"/>
    </location>
</feature>
<dbReference type="Pfam" id="PF02878">
    <property type="entry name" value="PGM_PMM_I"/>
    <property type="match status" value="1"/>
</dbReference>
<dbReference type="PANTHER" id="PTHR45745:SF1">
    <property type="entry name" value="PHOSPHOGLUCOMUTASE 2B-RELATED"/>
    <property type="match status" value="1"/>
</dbReference>
<gene>
    <name evidence="9" type="ORF">FCC1311_022162</name>
</gene>
<dbReference type="InParanoid" id="A0A2R5G4P9"/>